<accession>A0A4R3JZF8</accession>
<organism evidence="2 3">
    <name type="scientific">Sulfuritortus calidifontis</name>
    <dbReference type="NCBI Taxonomy" id="1914471"/>
    <lineage>
        <taxon>Bacteria</taxon>
        <taxon>Pseudomonadati</taxon>
        <taxon>Pseudomonadota</taxon>
        <taxon>Betaproteobacteria</taxon>
        <taxon>Nitrosomonadales</taxon>
        <taxon>Thiobacillaceae</taxon>
        <taxon>Sulfuritortus</taxon>
    </lineage>
</organism>
<keyword evidence="3" id="KW-1185">Reference proteome</keyword>
<name>A0A4R3JZF8_9PROT</name>
<keyword evidence="1" id="KW-0472">Membrane</keyword>
<comment type="caution">
    <text evidence="2">The sequence shown here is derived from an EMBL/GenBank/DDBJ whole genome shotgun (WGS) entry which is preliminary data.</text>
</comment>
<reference evidence="2 3" key="1">
    <citation type="submission" date="2019-03" db="EMBL/GenBank/DDBJ databases">
        <title>Genomic Encyclopedia of Type Strains, Phase IV (KMG-IV): sequencing the most valuable type-strain genomes for metagenomic binning, comparative biology and taxonomic classification.</title>
        <authorList>
            <person name="Goeker M."/>
        </authorList>
    </citation>
    <scope>NUCLEOTIDE SEQUENCE [LARGE SCALE GENOMIC DNA]</scope>
    <source>
        <strain evidence="2 3">DSM 103923</strain>
    </source>
</reference>
<sequence>MGLQKIFEKSENTAVAVMFGLFIVSHFGVLYLFTTV</sequence>
<keyword evidence="1" id="KW-0812">Transmembrane</keyword>
<evidence type="ECO:0000256" key="1">
    <source>
        <dbReference type="SAM" id="Phobius"/>
    </source>
</evidence>
<gene>
    <name evidence="2" type="ORF">EDC61_10391</name>
</gene>
<protein>
    <submittedName>
        <fullName evidence="2">Uncharacterized protein</fullName>
    </submittedName>
</protein>
<proteinExistence type="predicted"/>
<dbReference type="AlphaFoldDB" id="A0A4R3JZF8"/>
<dbReference type="EMBL" id="SLZY01000003">
    <property type="protein sequence ID" value="TCS72969.1"/>
    <property type="molecule type" value="Genomic_DNA"/>
</dbReference>
<evidence type="ECO:0000313" key="3">
    <source>
        <dbReference type="Proteomes" id="UP000295135"/>
    </source>
</evidence>
<keyword evidence="1" id="KW-1133">Transmembrane helix</keyword>
<feature type="transmembrane region" description="Helical" evidence="1">
    <location>
        <begin position="12"/>
        <end position="33"/>
    </location>
</feature>
<dbReference type="Proteomes" id="UP000295135">
    <property type="component" value="Unassembled WGS sequence"/>
</dbReference>
<evidence type="ECO:0000313" key="2">
    <source>
        <dbReference type="EMBL" id="TCS72969.1"/>
    </source>
</evidence>